<dbReference type="Proteomes" id="UP000602510">
    <property type="component" value="Unassembled WGS sequence"/>
</dbReference>
<reference evidence="2" key="1">
    <citation type="submission" date="2020-04" db="EMBL/GenBank/DDBJ databases">
        <title>Hybrid Assembly of Korean Phytophthora infestans isolates.</title>
        <authorList>
            <person name="Prokchorchik M."/>
            <person name="Lee Y."/>
            <person name="Seo J."/>
            <person name="Cho J.-H."/>
            <person name="Park Y.-E."/>
            <person name="Jang D.-C."/>
            <person name="Im J.-S."/>
            <person name="Choi J.-G."/>
            <person name="Park H.-J."/>
            <person name="Lee G.-B."/>
            <person name="Lee Y.-G."/>
            <person name="Hong S.-Y."/>
            <person name="Cho K."/>
            <person name="Sohn K.H."/>
        </authorList>
    </citation>
    <scope>NUCLEOTIDE SEQUENCE</scope>
    <source>
        <strain evidence="2">KR_1_A1</strain>
    </source>
</reference>
<feature type="compositionally biased region" description="Low complexity" evidence="1">
    <location>
        <begin position="18"/>
        <end position="42"/>
    </location>
</feature>
<keyword evidence="3" id="KW-1185">Reference proteome</keyword>
<name>A0A833THJ7_PHYIN</name>
<feature type="region of interest" description="Disordered" evidence="1">
    <location>
        <begin position="1"/>
        <end position="124"/>
    </location>
</feature>
<dbReference type="EMBL" id="WSZM01000008">
    <property type="protein sequence ID" value="KAF4047055.1"/>
    <property type="molecule type" value="Genomic_DNA"/>
</dbReference>
<dbReference type="AlphaFoldDB" id="A0A833THJ7"/>
<evidence type="ECO:0000313" key="2">
    <source>
        <dbReference type="EMBL" id="KAF4047055.1"/>
    </source>
</evidence>
<evidence type="ECO:0000313" key="3">
    <source>
        <dbReference type="Proteomes" id="UP000602510"/>
    </source>
</evidence>
<evidence type="ECO:0000256" key="1">
    <source>
        <dbReference type="SAM" id="MobiDB-lite"/>
    </source>
</evidence>
<accession>A0A833THJ7</accession>
<feature type="compositionally biased region" description="Polar residues" evidence="1">
    <location>
        <begin position="70"/>
        <end position="83"/>
    </location>
</feature>
<comment type="caution">
    <text evidence="2">The sequence shown here is derived from an EMBL/GenBank/DDBJ whole genome shotgun (WGS) entry which is preliminary data.</text>
</comment>
<feature type="compositionally biased region" description="Basic residues" evidence="1">
    <location>
        <begin position="115"/>
        <end position="124"/>
    </location>
</feature>
<gene>
    <name evidence="2" type="ORF">GN244_ATG00580</name>
</gene>
<protein>
    <submittedName>
        <fullName evidence="2">Uncharacterized protein</fullName>
    </submittedName>
</protein>
<sequence>MVLSSLLKTKRAPKPDLSSPSSTGSPSSRNKSRSRSSSSSSRDSWEMGEPLAQAGEDTGSDAERPDETEGQPQDGYSQLQDDYNYTRDDDSENSGDTANSVVSSVEPSEETKRGQLARRQSKLRKRCGPDKDYLLAVQVLKDTPLKAKHGVIRSSWEALEVKLNGSPNFLMEPIKGTTAQARFDTLLEKHRAWESKSAGKTGSDERETRFVTVMTNL</sequence>
<organism evidence="2 3">
    <name type="scientific">Phytophthora infestans</name>
    <name type="common">Potato late blight agent</name>
    <name type="synonym">Botrytis infestans</name>
    <dbReference type="NCBI Taxonomy" id="4787"/>
    <lineage>
        <taxon>Eukaryota</taxon>
        <taxon>Sar</taxon>
        <taxon>Stramenopiles</taxon>
        <taxon>Oomycota</taxon>
        <taxon>Peronosporomycetes</taxon>
        <taxon>Peronosporales</taxon>
        <taxon>Peronosporaceae</taxon>
        <taxon>Phytophthora</taxon>
    </lineage>
</organism>
<proteinExistence type="predicted"/>